<keyword evidence="19" id="KW-1185">Reference proteome</keyword>
<organism evidence="18 19">
    <name type="scientific">Sphingoaurantiacus capsulatus</name>
    <dbReference type="NCBI Taxonomy" id="1771310"/>
    <lineage>
        <taxon>Bacteria</taxon>
        <taxon>Pseudomonadati</taxon>
        <taxon>Pseudomonadota</taxon>
        <taxon>Alphaproteobacteria</taxon>
        <taxon>Sphingomonadales</taxon>
        <taxon>Sphingosinicellaceae</taxon>
        <taxon>Sphingoaurantiacus</taxon>
    </lineage>
</organism>
<evidence type="ECO:0000256" key="12">
    <source>
        <dbReference type="ARBA" id="ARBA00023136"/>
    </source>
</evidence>
<dbReference type="InterPro" id="IPR001460">
    <property type="entry name" value="PCN-bd_Tpept"/>
</dbReference>
<dbReference type="InterPro" id="IPR017790">
    <property type="entry name" value="Penicillin-binding_protein_2"/>
</dbReference>
<name>A0ABV7XFK8_9SPHN</name>
<reference evidence="19" key="1">
    <citation type="journal article" date="2019" name="Int. J. Syst. Evol. Microbiol.">
        <title>The Global Catalogue of Microorganisms (GCM) 10K type strain sequencing project: providing services to taxonomists for standard genome sequencing and annotation.</title>
        <authorList>
            <consortium name="The Broad Institute Genomics Platform"/>
            <consortium name="The Broad Institute Genome Sequencing Center for Infectious Disease"/>
            <person name="Wu L."/>
            <person name="Ma J."/>
        </authorList>
    </citation>
    <scope>NUCLEOTIDE SEQUENCE [LARGE SCALE GENOMIC DNA]</scope>
    <source>
        <strain evidence="19">KCTC 42644</strain>
    </source>
</reference>
<evidence type="ECO:0000256" key="5">
    <source>
        <dbReference type="ARBA" id="ARBA00022645"/>
    </source>
</evidence>
<keyword evidence="13" id="KW-0961">Cell wall biogenesis/degradation</keyword>
<feature type="domain" description="Penicillin-binding protein transpeptidase" evidence="16">
    <location>
        <begin position="265"/>
        <end position="594"/>
    </location>
</feature>
<evidence type="ECO:0000256" key="2">
    <source>
        <dbReference type="ARBA" id="ARBA00004236"/>
    </source>
</evidence>
<evidence type="ECO:0000313" key="18">
    <source>
        <dbReference type="EMBL" id="MFC3714058.1"/>
    </source>
</evidence>
<keyword evidence="12 15" id="KW-0472">Membrane</keyword>
<dbReference type="Pfam" id="PF03717">
    <property type="entry name" value="PBP_dimer"/>
    <property type="match status" value="1"/>
</dbReference>
<keyword evidence="5 18" id="KW-0121">Carboxypeptidase</keyword>
<evidence type="ECO:0000256" key="6">
    <source>
        <dbReference type="ARBA" id="ARBA00022670"/>
    </source>
</evidence>
<feature type="region of interest" description="Disordered" evidence="14">
    <location>
        <begin position="641"/>
        <end position="664"/>
    </location>
</feature>
<evidence type="ECO:0000256" key="9">
    <source>
        <dbReference type="ARBA" id="ARBA00022960"/>
    </source>
</evidence>
<dbReference type="InterPro" id="IPR012338">
    <property type="entry name" value="Beta-lactam/transpept-like"/>
</dbReference>
<evidence type="ECO:0000256" key="10">
    <source>
        <dbReference type="ARBA" id="ARBA00022984"/>
    </source>
</evidence>
<feature type="transmembrane region" description="Helical" evidence="15">
    <location>
        <begin position="17"/>
        <end position="37"/>
    </location>
</feature>
<dbReference type="EMBL" id="JBHRXV010000011">
    <property type="protein sequence ID" value="MFC3714058.1"/>
    <property type="molecule type" value="Genomic_DNA"/>
</dbReference>
<dbReference type="SUPFAM" id="SSF56519">
    <property type="entry name" value="Penicillin binding protein dimerisation domain"/>
    <property type="match status" value="1"/>
</dbReference>
<evidence type="ECO:0000259" key="16">
    <source>
        <dbReference type="Pfam" id="PF00905"/>
    </source>
</evidence>
<proteinExistence type="predicted"/>
<keyword evidence="8 18" id="KW-0378">Hydrolase</keyword>
<evidence type="ECO:0000256" key="8">
    <source>
        <dbReference type="ARBA" id="ARBA00022801"/>
    </source>
</evidence>
<keyword evidence="10" id="KW-0573">Peptidoglycan synthesis</keyword>
<dbReference type="GO" id="GO:0009002">
    <property type="term" value="F:serine-type D-Ala-D-Ala carboxypeptidase activity"/>
    <property type="evidence" value="ECO:0007669"/>
    <property type="project" value="UniProtKB-EC"/>
</dbReference>
<comment type="subcellular location">
    <subcellularLocation>
        <location evidence="2">Cell membrane</location>
    </subcellularLocation>
    <subcellularLocation>
        <location evidence="1">Membrane</location>
        <topology evidence="1">Single-pass membrane protein</topology>
    </subcellularLocation>
</comment>
<dbReference type="SUPFAM" id="SSF56601">
    <property type="entry name" value="beta-lactamase/transpeptidase-like"/>
    <property type="match status" value="1"/>
</dbReference>
<evidence type="ECO:0000256" key="1">
    <source>
        <dbReference type="ARBA" id="ARBA00004167"/>
    </source>
</evidence>
<feature type="domain" description="Penicillin-binding protein dimerisation" evidence="17">
    <location>
        <begin position="60"/>
        <end position="231"/>
    </location>
</feature>
<keyword evidence="3" id="KW-1003">Cell membrane</keyword>
<keyword evidence="11 15" id="KW-1133">Transmembrane helix</keyword>
<keyword evidence="4" id="KW-0997">Cell inner membrane</keyword>
<dbReference type="PANTHER" id="PTHR30627">
    <property type="entry name" value="PEPTIDOGLYCAN D,D-TRANSPEPTIDASE"/>
    <property type="match status" value="1"/>
</dbReference>
<comment type="caution">
    <text evidence="18">The sequence shown here is derived from an EMBL/GenBank/DDBJ whole genome shotgun (WGS) entry which is preliminary data.</text>
</comment>
<evidence type="ECO:0000256" key="3">
    <source>
        <dbReference type="ARBA" id="ARBA00022475"/>
    </source>
</evidence>
<evidence type="ECO:0000256" key="15">
    <source>
        <dbReference type="SAM" id="Phobius"/>
    </source>
</evidence>
<dbReference type="EC" id="3.4.16.4" evidence="18"/>
<dbReference type="Gene3D" id="3.40.710.10">
    <property type="entry name" value="DD-peptidase/beta-lactamase superfamily"/>
    <property type="match status" value="1"/>
</dbReference>
<dbReference type="Proteomes" id="UP001595615">
    <property type="component" value="Unassembled WGS sequence"/>
</dbReference>
<gene>
    <name evidence="18" type="primary">mrdA</name>
    <name evidence="18" type="ORF">ACFOMD_15915</name>
</gene>
<dbReference type="InterPro" id="IPR036138">
    <property type="entry name" value="PBP_dimer_sf"/>
</dbReference>
<evidence type="ECO:0000256" key="13">
    <source>
        <dbReference type="ARBA" id="ARBA00023316"/>
    </source>
</evidence>
<dbReference type="RefSeq" id="WP_380863141.1">
    <property type="nucleotide sequence ID" value="NZ_JBHRXV010000011.1"/>
</dbReference>
<evidence type="ECO:0000256" key="7">
    <source>
        <dbReference type="ARBA" id="ARBA00022692"/>
    </source>
</evidence>
<evidence type="ECO:0000256" key="14">
    <source>
        <dbReference type="SAM" id="MobiDB-lite"/>
    </source>
</evidence>
<evidence type="ECO:0000256" key="4">
    <source>
        <dbReference type="ARBA" id="ARBA00022519"/>
    </source>
</evidence>
<keyword evidence="9" id="KW-0133">Cell shape</keyword>
<dbReference type="InterPro" id="IPR005311">
    <property type="entry name" value="PBP_dimer"/>
</dbReference>
<sequence>MTIKSESDREQVFSRRALFIGAVQGSIGLVLAGRMAYLSVFEQEKYKLLAEDNRVQVRLIPPRRGWIVDRNGKPLALNRPDYRLELVSEQVDDLDTTLAQIAQVITLTPEDLARIRKDVKRLPGYVPVEIAKDMPWDQFAAVNVRLPELPGVQPIRGFARYYPDGSAVGHLLGYVGTPTREQFLETKDPLYVFPGFRLGKDGIEKMLDDPLRGKAGARRSEVNARGRIIRDLETVDDTPGKTVKLTIDRDLQAYAARRLGEESASVVIMDCWTGDVLCQLSMPAFDPNDFSDGISHTEWNTLTNDERHPLINKTVQGIYPPGSTFKMMTALAILNAGFLPSDGCSCSGRYYFGGHAFHCHKRGGHGFVSMPAGIYQSCDTYFYHYGKQVGIDAIAATARKFGLGQEFDLPLPSQRSGIVPDQAWKMKRYDQKWLPGETLSCAIGQGYNATTPLQLAVMTARIASGLQVEPNLLAGARRKNFKPLDVPVEHLALVRQAMSDVVNSPRGTAGRARLPVPAVHMAGKTGTAQVRRITAADRRRGGKFGGLSVPWKHRDHALFVAFAPVEAPRYAMSIIVEHGISGSGTAGPIARDIMTYLFAPEVAMKNLEKLEADWAEKKRKLKADQEYRAMLAARAAAQTAAGGTPAATTAATPPAPTPAAGTGE</sequence>
<dbReference type="InterPro" id="IPR050515">
    <property type="entry name" value="Beta-lactam/transpept"/>
</dbReference>
<keyword evidence="6" id="KW-0645">Protease</keyword>
<evidence type="ECO:0000259" key="17">
    <source>
        <dbReference type="Pfam" id="PF03717"/>
    </source>
</evidence>
<dbReference type="Pfam" id="PF00905">
    <property type="entry name" value="Transpeptidase"/>
    <property type="match status" value="1"/>
</dbReference>
<accession>A0ABV7XFK8</accession>
<evidence type="ECO:0000313" key="19">
    <source>
        <dbReference type="Proteomes" id="UP001595615"/>
    </source>
</evidence>
<dbReference type="NCBIfam" id="TIGR03423">
    <property type="entry name" value="pbp2_mrdA"/>
    <property type="match status" value="1"/>
</dbReference>
<keyword evidence="7 15" id="KW-0812">Transmembrane</keyword>
<evidence type="ECO:0000256" key="11">
    <source>
        <dbReference type="ARBA" id="ARBA00022989"/>
    </source>
</evidence>
<dbReference type="PANTHER" id="PTHR30627:SF2">
    <property type="entry name" value="PEPTIDOGLYCAN D,D-TRANSPEPTIDASE MRDA"/>
    <property type="match status" value="1"/>
</dbReference>
<dbReference type="Gene3D" id="3.90.1310.10">
    <property type="entry name" value="Penicillin-binding protein 2a (Domain 2)"/>
    <property type="match status" value="1"/>
</dbReference>
<protein>
    <submittedName>
        <fullName evidence="18">Penicillin-binding protein 2</fullName>
        <ecNumber evidence="18">3.4.16.4</ecNumber>
    </submittedName>
</protein>